<dbReference type="PROSITE" id="PS51725">
    <property type="entry name" value="ABM"/>
    <property type="match status" value="1"/>
</dbReference>
<keyword evidence="2" id="KW-0560">Oxidoreductase</keyword>
<name>A0A5P2G1L8_9BACT</name>
<dbReference type="SUPFAM" id="SSF54909">
    <property type="entry name" value="Dimeric alpha+beta barrel"/>
    <property type="match status" value="1"/>
</dbReference>
<dbReference type="InterPro" id="IPR011008">
    <property type="entry name" value="Dimeric_a/b-barrel"/>
</dbReference>
<dbReference type="EMBL" id="CP044016">
    <property type="protein sequence ID" value="QES89696.1"/>
    <property type="molecule type" value="Genomic_DNA"/>
</dbReference>
<dbReference type="InterPro" id="IPR050404">
    <property type="entry name" value="Heme-degrading_MO"/>
</dbReference>
<dbReference type="PANTHER" id="PTHR34474:SF2">
    <property type="entry name" value="SIGNAL TRANSDUCTION PROTEIN TRAP"/>
    <property type="match status" value="1"/>
</dbReference>
<dbReference type="KEGG" id="arac:E0W69_013835"/>
<dbReference type="PANTHER" id="PTHR34474">
    <property type="entry name" value="SIGNAL TRANSDUCTION PROTEIN TRAP"/>
    <property type="match status" value="1"/>
</dbReference>
<dbReference type="Proteomes" id="UP000292424">
    <property type="component" value="Chromosome"/>
</dbReference>
<sequence length="125" mass="14582">MTLLWQFYFCKNKIIIMTKKFAAINYISCLPEFEPTFENLFATRKGAIDTMPGFVDMEVLKPSKQGEPYLILSHWDNKESFDTWTKSPEFLEGHKRGFAMLEQAKQEGKPAPMKSEFKVYKIIAE</sequence>
<accession>A0A5P2G1L8</accession>
<dbReference type="GO" id="GO:0004497">
    <property type="term" value="F:monooxygenase activity"/>
    <property type="evidence" value="ECO:0007669"/>
    <property type="project" value="UniProtKB-KW"/>
</dbReference>
<gene>
    <name evidence="2" type="ORF">E0W69_013835</name>
</gene>
<organism evidence="2 3">
    <name type="scientific">Rhizosphaericola mali</name>
    <dbReference type="NCBI Taxonomy" id="2545455"/>
    <lineage>
        <taxon>Bacteria</taxon>
        <taxon>Pseudomonadati</taxon>
        <taxon>Bacteroidota</taxon>
        <taxon>Chitinophagia</taxon>
        <taxon>Chitinophagales</taxon>
        <taxon>Chitinophagaceae</taxon>
        <taxon>Rhizosphaericola</taxon>
    </lineage>
</organism>
<keyword evidence="2" id="KW-0503">Monooxygenase</keyword>
<evidence type="ECO:0000259" key="1">
    <source>
        <dbReference type="PROSITE" id="PS51725"/>
    </source>
</evidence>
<proteinExistence type="predicted"/>
<feature type="domain" description="ABM" evidence="1">
    <location>
        <begin position="21"/>
        <end position="117"/>
    </location>
</feature>
<dbReference type="Gene3D" id="3.30.70.100">
    <property type="match status" value="1"/>
</dbReference>
<dbReference type="Pfam" id="PF03992">
    <property type="entry name" value="ABM"/>
    <property type="match status" value="1"/>
</dbReference>
<evidence type="ECO:0000313" key="3">
    <source>
        <dbReference type="Proteomes" id="UP000292424"/>
    </source>
</evidence>
<dbReference type="AlphaFoldDB" id="A0A5P2G1L8"/>
<protein>
    <submittedName>
        <fullName evidence="2">Antibiotic biosynthesis monooxygenase</fullName>
    </submittedName>
</protein>
<evidence type="ECO:0000313" key="2">
    <source>
        <dbReference type="EMBL" id="QES89696.1"/>
    </source>
</evidence>
<dbReference type="InterPro" id="IPR007138">
    <property type="entry name" value="ABM_dom"/>
</dbReference>
<dbReference type="OrthoDB" id="9798115at2"/>
<keyword evidence="3" id="KW-1185">Reference proteome</keyword>
<reference evidence="2 3" key="1">
    <citation type="submission" date="2019-09" db="EMBL/GenBank/DDBJ databases">
        <title>Complete genome sequence of Arachidicoccus sp. B3-10 isolated from apple orchard soil.</title>
        <authorList>
            <person name="Kim H.S."/>
            <person name="Han K.-I."/>
            <person name="Suh M.K."/>
            <person name="Lee K.C."/>
            <person name="Eom M.K."/>
            <person name="Kim J.-S."/>
            <person name="Kang S.W."/>
            <person name="Sin Y."/>
            <person name="Lee J.-S."/>
        </authorList>
    </citation>
    <scope>NUCLEOTIDE SEQUENCE [LARGE SCALE GENOMIC DNA]</scope>
    <source>
        <strain evidence="2 3">B3-10</strain>
    </source>
</reference>